<dbReference type="HOGENOM" id="CLU_171913_0_0_6"/>
<dbReference type="eggNOG" id="ENOG5030P6C">
    <property type="taxonomic scope" value="Bacteria"/>
</dbReference>
<dbReference type="Proteomes" id="UP000028012">
    <property type="component" value="Unassembled WGS sequence"/>
</dbReference>
<sequence length="75" mass="8165">MSIVLYVGGSKDGDKGVVPYGFSKSRAMTDAGPEVYVERIVPLKDVGKVRVMALESLHESILVERAATHYARQVS</sequence>
<accession>A0A098Q2R3</accession>
<comment type="caution">
    <text evidence="1">The sequence shown here is derived from an EMBL/GenBank/DDBJ whole genome shotgun (WGS) entry which is preliminary data.</text>
</comment>
<evidence type="ECO:0000313" key="1">
    <source>
        <dbReference type="EMBL" id="KGE52242.1"/>
    </source>
</evidence>
<organism evidence="1 2">
    <name type="scientific">Xanthomonas axonopodis pv. vasculorum</name>
    <dbReference type="NCBI Taxonomy" id="325777"/>
    <lineage>
        <taxon>Bacteria</taxon>
        <taxon>Pseudomonadati</taxon>
        <taxon>Pseudomonadota</taxon>
        <taxon>Gammaproteobacteria</taxon>
        <taxon>Lysobacterales</taxon>
        <taxon>Lysobacteraceae</taxon>
        <taxon>Xanthomonas</taxon>
    </lineage>
</organism>
<protein>
    <submittedName>
        <fullName evidence="1">Uncharacterized protein</fullName>
    </submittedName>
</protein>
<dbReference type="RefSeq" id="WP_042822562.1">
    <property type="nucleotide sequence ID" value="NZ_CP053649.1"/>
</dbReference>
<reference evidence="1 2" key="1">
    <citation type="submission" date="2014-09" db="EMBL/GenBank/DDBJ databases">
        <title>A draft genome sequence for Xanthomonas axonopodis pv. vasculorum NCPPB 900.</title>
        <authorList>
            <person name="Harrison J."/>
            <person name="Studholme D.J."/>
        </authorList>
    </citation>
    <scope>NUCLEOTIDE SEQUENCE [LARGE SCALE GENOMIC DNA]</scope>
    <source>
        <strain evidence="1 2">NCPPB 900</strain>
    </source>
</reference>
<dbReference type="AlphaFoldDB" id="A0A098Q2R3"/>
<dbReference type="STRING" id="325777.GW15_0209875"/>
<gene>
    <name evidence="1" type="ORF">GW15_0209875</name>
</gene>
<proteinExistence type="predicted"/>
<evidence type="ECO:0000313" key="2">
    <source>
        <dbReference type="Proteomes" id="UP000028012"/>
    </source>
</evidence>
<dbReference type="EMBL" id="JPHD02000069">
    <property type="protein sequence ID" value="KGE52242.1"/>
    <property type="molecule type" value="Genomic_DNA"/>
</dbReference>
<dbReference type="GeneID" id="58003181"/>
<name>A0A098Q2R3_9XANT</name>